<evidence type="ECO:0000256" key="2">
    <source>
        <dbReference type="SAM" id="Phobius"/>
    </source>
</evidence>
<dbReference type="Pfam" id="PF13559">
    <property type="entry name" value="DUF4129"/>
    <property type="match status" value="1"/>
</dbReference>
<name>A0ABX1BZ49_9ACTN</name>
<evidence type="ECO:0000313" key="4">
    <source>
        <dbReference type="EMBL" id="NJQ01745.1"/>
    </source>
</evidence>
<keyword evidence="2" id="KW-0812">Transmembrane</keyword>
<dbReference type="InterPro" id="IPR025403">
    <property type="entry name" value="TgpA-like_C"/>
</dbReference>
<dbReference type="Proteomes" id="UP000695264">
    <property type="component" value="Unassembled WGS sequence"/>
</dbReference>
<accession>A0ABX1BZ49</accession>
<feature type="transmembrane region" description="Helical" evidence="2">
    <location>
        <begin position="66"/>
        <end position="85"/>
    </location>
</feature>
<keyword evidence="2" id="KW-0472">Membrane</keyword>
<sequence>MARYAAGTGDGVPITIPRLPAREAAQAELSKQMYQEHRPGLLRRALDRFWEWLDGLMGTAAGVTPGGRIGVLVVLAVIVLLLVALRLRLGSFRRTAPAAAPLFTDRPRTAADHRATAAGHASAGEWAPAIREAMRALVRSLEERALLDPRPGRTADEAATEAGHRLPGHAERLRQAAQDFDAVSYGGRPGTPETYARLRDLDTELRRSRPRTAPAETRSSS</sequence>
<keyword evidence="2" id="KW-1133">Transmembrane helix</keyword>
<dbReference type="EMBL" id="JAATEN010000010">
    <property type="protein sequence ID" value="NJQ01745.1"/>
    <property type="molecule type" value="Genomic_DNA"/>
</dbReference>
<evidence type="ECO:0000256" key="1">
    <source>
        <dbReference type="SAM" id="MobiDB-lite"/>
    </source>
</evidence>
<reference evidence="4 5" key="1">
    <citation type="submission" date="2020-03" db="EMBL/GenBank/DDBJ databases">
        <title>WGS of actinomycetes isolated from Thailand.</title>
        <authorList>
            <person name="Thawai C."/>
        </authorList>
    </citation>
    <scope>NUCLEOTIDE SEQUENCE [LARGE SCALE GENOMIC DNA]</scope>
    <source>
        <strain evidence="4 5">PLAI 1-29</strain>
    </source>
</reference>
<protein>
    <submittedName>
        <fullName evidence="4">DUF4129 domain-containing protein</fullName>
    </submittedName>
</protein>
<gene>
    <name evidence="4" type="ORF">HCK00_14695</name>
</gene>
<dbReference type="RefSeq" id="WP_168102534.1">
    <property type="nucleotide sequence ID" value="NZ_JAATEN010000010.1"/>
</dbReference>
<evidence type="ECO:0000259" key="3">
    <source>
        <dbReference type="Pfam" id="PF13559"/>
    </source>
</evidence>
<proteinExistence type="predicted"/>
<feature type="compositionally biased region" description="Basic and acidic residues" evidence="1">
    <location>
        <begin position="196"/>
        <end position="207"/>
    </location>
</feature>
<comment type="caution">
    <text evidence="4">The sequence shown here is derived from an EMBL/GenBank/DDBJ whole genome shotgun (WGS) entry which is preliminary data.</text>
</comment>
<keyword evidence="5" id="KW-1185">Reference proteome</keyword>
<evidence type="ECO:0000313" key="5">
    <source>
        <dbReference type="Proteomes" id="UP000695264"/>
    </source>
</evidence>
<organism evidence="4 5">
    <name type="scientific">Streptomyces zingiberis</name>
    <dbReference type="NCBI Taxonomy" id="2053010"/>
    <lineage>
        <taxon>Bacteria</taxon>
        <taxon>Bacillati</taxon>
        <taxon>Actinomycetota</taxon>
        <taxon>Actinomycetes</taxon>
        <taxon>Kitasatosporales</taxon>
        <taxon>Streptomycetaceae</taxon>
        <taxon>Streptomyces</taxon>
    </lineage>
</organism>
<feature type="region of interest" description="Disordered" evidence="1">
    <location>
        <begin position="179"/>
        <end position="221"/>
    </location>
</feature>
<feature type="domain" description="Protein-glutamine gamma-glutamyltransferase-like C-terminal" evidence="3">
    <location>
        <begin position="133"/>
        <end position="202"/>
    </location>
</feature>